<dbReference type="PRINTS" id="PR00385">
    <property type="entry name" value="P450"/>
</dbReference>
<dbReference type="GO" id="GO:0005506">
    <property type="term" value="F:iron ion binding"/>
    <property type="evidence" value="ECO:0007669"/>
    <property type="project" value="InterPro"/>
</dbReference>
<reference evidence="10 11" key="1">
    <citation type="journal article" date="2015" name="BMC Genomics">
        <title>Insights from the genome of Ophiocordyceps polyrhachis-furcata to pathogenicity and host specificity in insect fungi.</title>
        <authorList>
            <person name="Wichadakul D."/>
            <person name="Kobmoo N."/>
            <person name="Ingsriswang S."/>
            <person name="Tangphatsornruang S."/>
            <person name="Chantasingh D."/>
            <person name="Luangsa-ard J.J."/>
            <person name="Eurwilaichitr L."/>
        </authorList>
    </citation>
    <scope>NUCLEOTIDE SEQUENCE [LARGE SCALE GENOMIC DNA]</scope>
    <source>
        <strain evidence="10 11">BCC 54312</strain>
    </source>
</reference>
<accession>A0A367LF39</accession>
<evidence type="ECO:0000256" key="5">
    <source>
        <dbReference type="ARBA" id="ARBA00023002"/>
    </source>
</evidence>
<organism evidence="10 11">
    <name type="scientific">Ophiocordyceps polyrhachis-furcata BCC 54312</name>
    <dbReference type="NCBI Taxonomy" id="1330021"/>
    <lineage>
        <taxon>Eukaryota</taxon>
        <taxon>Fungi</taxon>
        <taxon>Dikarya</taxon>
        <taxon>Ascomycota</taxon>
        <taxon>Pezizomycotina</taxon>
        <taxon>Sordariomycetes</taxon>
        <taxon>Hypocreomycetidae</taxon>
        <taxon>Hypocreales</taxon>
        <taxon>Ophiocordycipitaceae</taxon>
        <taxon>Ophiocordyceps</taxon>
    </lineage>
</organism>
<dbReference type="CDD" id="cd11065">
    <property type="entry name" value="CYP64-like"/>
    <property type="match status" value="1"/>
</dbReference>
<dbReference type="Gene3D" id="1.10.630.10">
    <property type="entry name" value="Cytochrome P450"/>
    <property type="match status" value="1"/>
</dbReference>
<keyword evidence="4 8" id="KW-0479">Metal-binding</keyword>
<evidence type="ECO:0000256" key="1">
    <source>
        <dbReference type="ARBA" id="ARBA00001971"/>
    </source>
</evidence>
<evidence type="ECO:0000256" key="9">
    <source>
        <dbReference type="RuleBase" id="RU000461"/>
    </source>
</evidence>
<dbReference type="SUPFAM" id="SSF48264">
    <property type="entry name" value="Cytochrome P450"/>
    <property type="match status" value="1"/>
</dbReference>
<protein>
    <recommendedName>
        <fullName evidence="12">Cytochrome P450</fullName>
    </recommendedName>
</protein>
<sequence length="510" mass="58880">MGVIYYFFVATVIIIGYCLRRPSRRLPPGPRGLPIFGNIHQISRRYSWRQFQQWHKLYGPILSFRLGQITVILLGNHEVTKELLNRRSAIYSSRPRLAVAGECIGKEFGAALLPYGPCWRLYHKIQMTFLSSSKSRLYRPLQELESRQLLFNLLSTGEYEAELYRFSSSLMFSLLYGKRFITGQEWDLKQTEELATSALQVVSFGNWIVDIFPFLNCLPHFLAKWKRVGDEFHNRRAQLYDMNVANALARPSWNWCKQSFMRDAPPVSRKELAFLLGELYETGSHTTSGALLVAVLACVCYPQAMRKVQDELEARVGPDRLPSFDDFADLHYTQSFVQEVLRWRPLAPGGVPHSPTKDDTFEEFRIPKGATVIANHWSLEMDDNVFARPNEFMPERWIKDPDLPIAAFGFGRRTCPGQHLARNSILLVVSRLLWAYDIRWKEGHARSPETIEMTHDGVFSKPSPFEATFTIRSPAREKLLRSWKDSNDDACGILNTIGDQFTRVWRRSLM</sequence>
<keyword evidence="3 8" id="KW-0349">Heme</keyword>
<evidence type="ECO:0008006" key="12">
    <source>
        <dbReference type="Google" id="ProtNLM"/>
    </source>
</evidence>
<dbReference type="STRING" id="1330021.A0A367LF39"/>
<keyword evidence="6 8" id="KW-0408">Iron</keyword>
<dbReference type="InterPro" id="IPR002401">
    <property type="entry name" value="Cyt_P450_E_grp-I"/>
</dbReference>
<evidence type="ECO:0000256" key="8">
    <source>
        <dbReference type="PIRSR" id="PIRSR602401-1"/>
    </source>
</evidence>
<dbReference type="PRINTS" id="PR00463">
    <property type="entry name" value="EP450I"/>
</dbReference>
<evidence type="ECO:0000313" key="10">
    <source>
        <dbReference type="EMBL" id="RCI13030.1"/>
    </source>
</evidence>
<evidence type="ECO:0000256" key="3">
    <source>
        <dbReference type="ARBA" id="ARBA00022617"/>
    </source>
</evidence>
<dbReference type="Proteomes" id="UP000253664">
    <property type="component" value="Unassembled WGS sequence"/>
</dbReference>
<keyword evidence="5 9" id="KW-0560">Oxidoreductase</keyword>
<dbReference type="GO" id="GO:0004497">
    <property type="term" value="F:monooxygenase activity"/>
    <property type="evidence" value="ECO:0007669"/>
    <property type="project" value="UniProtKB-KW"/>
</dbReference>
<evidence type="ECO:0000256" key="2">
    <source>
        <dbReference type="ARBA" id="ARBA00010617"/>
    </source>
</evidence>
<evidence type="ECO:0000313" key="11">
    <source>
        <dbReference type="Proteomes" id="UP000253664"/>
    </source>
</evidence>
<proteinExistence type="inferred from homology"/>
<dbReference type="EMBL" id="LKCN02000007">
    <property type="protein sequence ID" value="RCI13030.1"/>
    <property type="molecule type" value="Genomic_DNA"/>
</dbReference>
<dbReference type="AlphaFoldDB" id="A0A367LF39"/>
<dbReference type="InterPro" id="IPR050364">
    <property type="entry name" value="Cytochrome_P450_fung"/>
</dbReference>
<name>A0A367LF39_9HYPO</name>
<dbReference type="GO" id="GO:0020037">
    <property type="term" value="F:heme binding"/>
    <property type="evidence" value="ECO:0007669"/>
    <property type="project" value="InterPro"/>
</dbReference>
<dbReference type="InterPro" id="IPR001128">
    <property type="entry name" value="Cyt_P450"/>
</dbReference>
<evidence type="ECO:0000256" key="7">
    <source>
        <dbReference type="ARBA" id="ARBA00023033"/>
    </source>
</evidence>
<dbReference type="PANTHER" id="PTHR46300:SF1">
    <property type="entry name" value="P450, PUTATIVE (EUROFUNG)-RELATED"/>
    <property type="match status" value="1"/>
</dbReference>
<dbReference type="GO" id="GO:0016705">
    <property type="term" value="F:oxidoreductase activity, acting on paired donors, with incorporation or reduction of molecular oxygen"/>
    <property type="evidence" value="ECO:0007669"/>
    <property type="project" value="InterPro"/>
</dbReference>
<keyword evidence="11" id="KW-1185">Reference proteome</keyword>
<keyword evidence="7 9" id="KW-0503">Monooxygenase</keyword>
<dbReference type="PANTHER" id="PTHR46300">
    <property type="entry name" value="P450, PUTATIVE (EUROFUNG)-RELATED-RELATED"/>
    <property type="match status" value="1"/>
</dbReference>
<dbReference type="PROSITE" id="PS00086">
    <property type="entry name" value="CYTOCHROME_P450"/>
    <property type="match status" value="1"/>
</dbReference>
<feature type="binding site" description="axial binding residue" evidence="8">
    <location>
        <position position="415"/>
    </location>
    <ligand>
        <name>heme</name>
        <dbReference type="ChEBI" id="CHEBI:30413"/>
    </ligand>
    <ligandPart>
        <name>Fe</name>
        <dbReference type="ChEBI" id="CHEBI:18248"/>
    </ligandPart>
</feature>
<dbReference type="OrthoDB" id="1470350at2759"/>
<comment type="cofactor">
    <cofactor evidence="1 8">
        <name>heme</name>
        <dbReference type="ChEBI" id="CHEBI:30413"/>
    </cofactor>
</comment>
<comment type="similarity">
    <text evidence="2 9">Belongs to the cytochrome P450 family.</text>
</comment>
<gene>
    <name evidence="10" type="ORF">L249_1092</name>
</gene>
<dbReference type="Pfam" id="PF00067">
    <property type="entry name" value="p450"/>
    <property type="match status" value="1"/>
</dbReference>
<comment type="caution">
    <text evidence="10">The sequence shown here is derived from an EMBL/GenBank/DDBJ whole genome shotgun (WGS) entry which is preliminary data.</text>
</comment>
<evidence type="ECO:0000256" key="4">
    <source>
        <dbReference type="ARBA" id="ARBA00022723"/>
    </source>
</evidence>
<dbReference type="InterPro" id="IPR036396">
    <property type="entry name" value="Cyt_P450_sf"/>
</dbReference>
<dbReference type="InterPro" id="IPR017972">
    <property type="entry name" value="Cyt_P450_CS"/>
</dbReference>
<evidence type="ECO:0000256" key="6">
    <source>
        <dbReference type="ARBA" id="ARBA00023004"/>
    </source>
</evidence>